<evidence type="ECO:0000256" key="2">
    <source>
        <dbReference type="ARBA" id="ARBA00022679"/>
    </source>
</evidence>
<evidence type="ECO:0000259" key="3">
    <source>
        <dbReference type="Pfam" id="PF00535"/>
    </source>
</evidence>
<dbReference type="RefSeq" id="WP_158552352.1">
    <property type="nucleotide sequence ID" value="NZ_CP060636.1"/>
</dbReference>
<gene>
    <name evidence="4" type="ORF">H9Q80_01730</name>
</gene>
<dbReference type="KEGG" id="ehn:H9Q80_01730"/>
<dbReference type="EMBL" id="CP060636">
    <property type="protein sequence ID" value="QNM12698.1"/>
    <property type="molecule type" value="Genomic_DNA"/>
</dbReference>
<dbReference type="Proteomes" id="UP000515856">
    <property type="component" value="Chromosome"/>
</dbReference>
<dbReference type="InterPro" id="IPR029044">
    <property type="entry name" value="Nucleotide-diphossugar_trans"/>
</dbReference>
<evidence type="ECO:0000313" key="4">
    <source>
        <dbReference type="EMBL" id="QNM12698.1"/>
    </source>
</evidence>
<protein>
    <submittedName>
        <fullName evidence="4">Glycosyltransferase family 2 protein</fullName>
    </submittedName>
</protein>
<proteinExistence type="predicted"/>
<sequence>MKFSIIIPIYKSEKYLKRCLDSLMNQTYKDIEIICILDGEDEICENIVKEFIHIDNRFKMIKQINSGANFSRKVGFQNSLGEYVTFVDSDDWISVDTLEKCAKSLENNDFDLVKFGYVKVNNKNKYIYFPITKAFTLIQGKQEVKNIVINNMFKNYDFNQMWGQVIKKSKIRENFFNMDLTIAEDLYFNYNLINSIDSILLIEDCCYYYYFNNNSITKTKNKVRLLGDFNDITYVYQKILEDIESDSLFQKDQLNYIYYFVYKELIFYIFRCLNVTGLSYKDKINFILKQAQTDFYLRIKQRVKYDFIRNDKNGYRLVFKEMYNNHIKKALCYAMLIEIFVKIKK</sequence>
<keyword evidence="5" id="KW-1185">Reference proteome</keyword>
<feature type="domain" description="Glycosyltransferase 2-like" evidence="3">
    <location>
        <begin position="4"/>
        <end position="133"/>
    </location>
</feature>
<organism evidence="4 5">
    <name type="scientific">[Eubacterium] hominis</name>
    <dbReference type="NCBI Taxonomy" id="2764325"/>
    <lineage>
        <taxon>Bacteria</taxon>
        <taxon>Bacillati</taxon>
        <taxon>Bacillota</taxon>
        <taxon>Erysipelotrichia</taxon>
        <taxon>Erysipelotrichales</taxon>
        <taxon>Erysipelotrichaceae</taxon>
        <taxon>Amedibacillus</taxon>
    </lineage>
</organism>
<keyword evidence="1" id="KW-0328">Glycosyltransferase</keyword>
<evidence type="ECO:0000256" key="1">
    <source>
        <dbReference type="ARBA" id="ARBA00022676"/>
    </source>
</evidence>
<dbReference type="Pfam" id="PF00535">
    <property type="entry name" value="Glycos_transf_2"/>
    <property type="match status" value="1"/>
</dbReference>
<dbReference type="Gene3D" id="3.90.550.10">
    <property type="entry name" value="Spore Coat Polysaccharide Biosynthesis Protein SpsA, Chain A"/>
    <property type="match status" value="1"/>
</dbReference>
<dbReference type="AlphaFoldDB" id="A0A7G9GPG6"/>
<reference evidence="4 5" key="1">
    <citation type="submission" date="2020-08" db="EMBL/GenBank/DDBJ databases">
        <authorList>
            <person name="Liu C."/>
            <person name="Sun Q."/>
        </authorList>
    </citation>
    <scope>NUCLEOTIDE SEQUENCE [LARGE SCALE GENOMIC DNA]</scope>
    <source>
        <strain evidence="4 5">NSJ-61</strain>
    </source>
</reference>
<dbReference type="CDD" id="cd00761">
    <property type="entry name" value="Glyco_tranf_GTA_type"/>
    <property type="match status" value="1"/>
</dbReference>
<dbReference type="SUPFAM" id="SSF53448">
    <property type="entry name" value="Nucleotide-diphospho-sugar transferases"/>
    <property type="match status" value="1"/>
</dbReference>
<accession>A0A7G9GPG6</accession>
<name>A0A7G9GPG6_9FIRM</name>
<evidence type="ECO:0000313" key="5">
    <source>
        <dbReference type="Proteomes" id="UP000515856"/>
    </source>
</evidence>
<dbReference type="GO" id="GO:0016757">
    <property type="term" value="F:glycosyltransferase activity"/>
    <property type="evidence" value="ECO:0007669"/>
    <property type="project" value="UniProtKB-KW"/>
</dbReference>
<keyword evidence="2 4" id="KW-0808">Transferase</keyword>
<dbReference type="PANTHER" id="PTHR22916">
    <property type="entry name" value="GLYCOSYLTRANSFERASE"/>
    <property type="match status" value="1"/>
</dbReference>
<dbReference type="InterPro" id="IPR001173">
    <property type="entry name" value="Glyco_trans_2-like"/>
</dbReference>
<dbReference type="PANTHER" id="PTHR22916:SF51">
    <property type="entry name" value="GLYCOSYLTRANSFERASE EPSH-RELATED"/>
    <property type="match status" value="1"/>
</dbReference>